<dbReference type="GO" id="GO:0005783">
    <property type="term" value="C:endoplasmic reticulum"/>
    <property type="evidence" value="ECO:0007669"/>
    <property type="project" value="TreeGrafter"/>
</dbReference>
<dbReference type="CDD" id="cd16473">
    <property type="entry name" value="RING-H2_RNF103"/>
    <property type="match status" value="1"/>
</dbReference>
<evidence type="ECO:0000313" key="8">
    <source>
        <dbReference type="WBParaSite" id="TREG1_88840.1"/>
    </source>
</evidence>
<keyword evidence="2" id="KW-0862">Zinc</keyword>
<dbReference type="GO" id="GO:0036503">
    <property type="term" value="P:ERAD pathway"/>
    <property type="evidence" value="ECO:0007669"/>
    <property type="project" value="TreeGrafter"/>
</dbReference>
<protein>
    <submittedName>
        <fullName evidence="8">RING-type domain-containing protein</fullName>
    </submittedName>
</protein>
<dbReference type="GO" id="GO:0008270">
    <property type="term" value="F:zinc ion binding"/>
    <property type="evidence" value="ECO:0007669"/>
    <property type="project" value="UniProtKB-KW"/>
</dbReference>
<feature type="compositionally biased region" description="Polar residues" evidence="4">
    <location>
        <begin position="746"/>
        <end position="755"/>
    </location>
</feature>
<evidence type="ECO:0000256" key="2">
    <source>
        <dbReference type="ARBA" id="ARBA00022833"/>
    </source>
</evidence>
<accession>A0AA85KKV3</accession>
<proteinExistence type="predicted"/>
<dbReference type="Gene3D" id="3.30.40.10">
    <property type="entry name" value="Zinc/RING finger domain, C3HC4 (zinc finger)"/>
    <property type="match status" value="1"/>
</dbReference>
<organism evidence="7 8">
    <name type="scientific">Trichobilharzia regenti</name>
    <name type="common">Nasal bird schistosome</name>
    <dbReference type="NCBI Taxonomy" id="157069"/>
    <lineage>
        <taxon>Eukaryota</taxon>
        <taxon>Metazoa</taxon>
        <taxon>Spiralia</taxon>
        <taxon>Lophotrochozoa</taxon>
        <taxon>Platyhelminthes</taxon>
        <taxon>Trematoda</taxon>
        <taxon>Digenea</taxon>
        <taxon>Strigeidida</taxon>
        <taxon>Schistosomatoidea</taxon>
        <taxon>Schistosomatidae</taxon>
        <taxon>Trichobilharzia</taxon>
    </lineage>
</organism>
<dbReference type="GO" id="GO:0016567">
    <property type="term" value="P:protein ubiquitination"/>
    <property type="evidence" value="ECO:0007669"/>
    <property type="project" value="InterPro"/>
</dbReference>
<evidence type="ECO:0000256" key="3">
    <source>
        <dbReference type="PROSITE-ProRule" id="PRU00175"/>
    </source>
</evidence>
<evidence type="ECO:0000256" key="4">
    <source>
        <dbReference type="SAM" id="MobiDB-lite"/>
    </source>
</evidence>
<dbReference type="GO" id="GO:0004842">
    <property type="term" value="F:ubiquitin-protein transferase activity"/>
    <property type="evidence" value="ECO:0007669"/>
    <property type="project" value="InterPro"/>
</dbReference>
<dbReference type="WBParaSite" id="TREG1_88840.1">
    <property type="protein sequence ID" value="TREG1_88840.1"/>
    <property type="gene ID" value="TREG1_88840"/>
</dbReference>
<reference evidence="7" key="1">
    <citation type="submission" date="2022-06" db="EMBL/GenBank/DDBJ databases">
        <authorList>
            <person name="Berger JAMES D."/>
            <person name="Berger JAMES D."/>
        </authorList>
    </citation>
    <scope>NUCLEOTIDE SEQUENCE [LARGE SCALE GENOMIC DNA]</scope>
</reference>
<feature type="region of interest" description="Disordered" evidence="4">
    <location>
        <begin position="746"/>
        <end position="787"/>
    </location>
</feature>
<feature type="transmembrane region" description="Helical" evidence="5">
    <location>
        <begin position="21"/>
        <end position="42"/>
    </location>
</feature>
<keyword evidence="5" id="KW-0472">Membrane</keyword>
<dbReference type="PANTHER" id="PTHR15302:SF0">
    <property type="entry name" value="E3 UBIQUITIN-PROTEIN LIGASE RNF103"/>
    <property type="match status" value="1"/>
</dbReference>
<keyword evidence="7" id="KW-1185">Reference proteome</keyword>
<dbReference type="InterPro" id="IPR001841">
    <property type="entry name" value="Znf_RING"/>
</dbReference>
<reference evidence="8" key="2">
    <citation type="submission" date="2023-11" db="UniProtKB">
        <authorList>
            <consortium name="WormBaseParasite"/>
        </authorList>
    </citation>
    <scope>IDENTIFICATION</scope>
</reference>
<keyword evidence="1 3" id="KW-0479">Metal-binding</keyword>
<dbReference type="PANTHER" id="PTHR15302">
    <property type="entry name" value="E3 UBIQUITIN-PROTEIN LIGASE RNF103"/>
    <property type="match status" value="1"/>
</dbReference>
<feature type="transmembrane region" description="Helical" evidence="5">
    <location>
        <begin position="600"/>
        <end position="627"/>
    </location>
</feature>
<dbReference type="AlphaFoldDB" id="A0AA85KKV3"/>
<dbReference type="Pfam" id="PF13639">
    <property type="entry name" value="zf-RING_2"/>
    <property type="match status" value="1"/>
</dbReference>
<feature type="compositionally biased region" description="Low complexity" evidence="4">
    <location>
        <begin position="948"/>
        <end position="965"/>
    </location>
</feature>
<evidence type="ECO:0000256" key="5">
    <source>
        <dbReference type="SAM" id="Phobius"/>
    </source>
</evidence>
<dbReference type="InterPro" id="IPR013083">
    <property type="entry name" value="Znf_RING/FYVE/PHD"/>
</dbReference>
<dbReference type="InterPro" id="IPR042494">
    <property type="entry name" value="RNF103"/>
</dbReference>
<keyword evidence="5" id="KW-0812">Transmembrane</keyword>
<dbReference type="SMART" id="SM00184">
    <property type="entry name" value="RING"/>
    <property type="match status" value="1"/>
</dbReference>
<evidence type="ECO:0000313" key="7">
    <source>
        <dbReference type="Proteomes" id="UP000050795"/>
    </source>
</evidence>
<sequence>MCAQLSDVTSEYPASKRIRSNVGLITCFTLSLCSAACMYRLMDEITSDLDADLADVDGLAKTDEKGNCLSSSQLKAVLDQRGVLYSSLLGRKDLESAVNSTGFITPNELTNAQAKQSKHANMDFSKSPDAFVYRKLSHSNYQPMDSNPTPSSFRSNSIVFDSESEFIEHVEDKKDSVWLLAVASPQSSFSSTTDQKAKFRIKPASVISEEIWAVLSYRYQSFGFKTGLLNCEKLHSLCIERGFINPDLILALPKGGERMKDMVQFRPLPKDRKSKTVVGHGSSKYILDIIHSWIVSVLAERVKVLMDVRDIYPVSSVLPGDRTLWNNYLKHLWSSWLFKKPQPIHVVWLPEISYETKLTNKYQPPLVLSALSVTYTGRVRFWSVPYDLFNQKSKTVNTNADSWPVTKSSIGTVFDLLNYMNCSSKSRYVILTPEGRCYPFGLNSKEYLSYENLEILLRSLYPSTDDFLWILVFATNLLVFINGAVEAGRILFVITHPSNASGNNNFQTNRNSNRSSVVARRSALARTVIRLARQGWTSHIPNFNSDHHSTFDESTDNYYHSTDQSRLVYEARQDISPPNSSPVSMKSLILSHIFEWIKVFLLDLISAYILLLLAILPIINILSLSYALPVVNLNLWFLRSFSLSSPIVKLRFSILTGHLKWFNLLQVILASWLFLVMSSSSVYSLMLKYTKNNNNGPSNSSRSRRFNRLDPVLVRERLNQISPDQLWNELSRLLIQSDIELKSGSADSTASSTLESDSHRDYQTCNNKGKSVSEHKSSDATIFKSNTNNQEENMEVIEGNRLLRRLRRLYHILSQQTSHLSSTSMNPAASFSLPDSYYQGSRIPDESSHVTAAHMYTWNCLNSFGNNNNNNNVKSPTGVNINHYHPHTRKLCPTAKPATFTATDINYEADDEFEGVGDDEDNNCVCRRFSSHVKRRNGSHPALRGIHSSRPTSFCSLSSSSSDVGSNDDEKYRSSRIIHSRESATLTANNYTSSASSASVLSNDVNCTTPLNDWPSWVVPCKECVVCWQKFRSGVRLSALPCGHGFHEYCIRKWLDTGAFDCPVCRWPAYAPHLRQQCQMIEQLINAVQKTINFAEQSNNNKNNN</sequence>
<keyword evidence="1 3" id="KW-0863">Zinc-finger</keyword>
<evidence type="ECO:0000256" key="1">
    <source>
        <dbReference type="ARBA" id="ARBA00022771"/>
    </source>
</evidence>
<dbReference type="PROSITE" id="PS50089">
    <property type="entry name" value="ZF_RING_2"/>
    <property type="match status" value="1"/>
</dbReference>
<name>A0AA85KKV3_TRIRE</name>
<evidence type="ECO:0000259" key="6">
    <source>
        <dbReference type="PROSITE" id="PS50089"/>
    </source>
</evidence>
<feature type="transmembrane region" description="Helical" evidence="5">
    <location>
        <begin position="664"/>
        <end position="686"/>
    </location>
</feature>
<feature type="region of interest" description="Disordered" evidence="4">
    <location>
        <begin position="937"/>
        <end position="969"/>
    </location>
</feature>
<feature type="domain" description="RING-type" evidence="6">
    <location>
        <begin position="1024"/>
        <end position="1066"/>
    </location>
</feature>
<keyword evidence="5" id="KW-1133">Transmembrane helix</keyword>
<dbReference type="Proteomes" id="UP000050795">
    <property type="component" value="Unassembled WGS sequence"/>
</dbReference>
<dbReference type="SUPFAM" id="SSF57850">
    <property type="entry name" value="RING/U-box"/>
    <property type="match status" value="1"/>
</dbReference>